<dbReference type="RefSeq" id="WP_100721994.1">
    <property type="nucleotide sequence ID" value="NZ_NPEG01000001.1"/>
</dbReference>
<feature type="chain" id="PRO_5046011822" description="Lipoprotein" evidence="2">
    <location>
        <begin position="19"/>
        <end position="178"/>
    </location>
</feature>
<evidence type="ECO:0000256" key="1">
    <source>
        <dbReference type="SAM" id="MobiDB-lite"/>
    </source>
</evidence>
<evidence type="ECO:0000256" key="2">
    <source>
        <dbReference type="SAM" id="SignalP"/>
    </source>
</evidence>
<evidence type="ECO:0008006" key="5">
    <source>
        <dbReference type="Google" id="ProtNLM"/>
    </source>
</evidence>
<reference evidence="3 4" key="1">
    <citation type="submission" date="2017-07" db="EMBL/GenBank/DDBJ databases">
        <title>Leptospira spp. isolated from tropical soils.</title>
        <authorList>
            <person name="Thibeaux R."/>
            <person name="Iraola G."/>
            <person name="Ferres I."/>
            <person name="Bierque E."/>
            <person name="Girault D."/>
            <person name="Soupe-Gilbert M.-E."/>
            <person name="Picardeau M."/>
            <person name="Goarant C."/>
        </authorList>
    </citation>
    <scope>NUCLEOTIDE SEQUENCE [LARGE SCALE GENOMIC DNA]</scope>
    <source>
        <strain evidence="3 4">ATI7-C-A2</strain>
    </source>
</reference>
<dbReference type="PROSITE" id="PS51257">
    <property type="entry name" value="PROKAR_LIPOPROTEIN"/>
    <property type="match status" value="1"/>
</dbReference>
<comment type="caution">
    <text evidence="3">The sequence shown here is derived from an EMBL/GenBank/DDBJ whole genome shotgun (WGS) entry which is preliminary data.</text>
</comment>
<sequence>MKKIIFSFLLLAFLSSCKECNSAKEESEVSFDLEGIYVVSENALVNQLAGEGVPFKSQSVCIEIQKPDVLIIRYLDLKQETDLSMKWAKVEVGKYKISNKDKVAYFYDYSVYKNTKHPQMSFLLSLKNNKPLEKETEDYSMMTRSFRIPSLDDCTIAKREELNTPPDPGPENNWGKDK</sequence>
<keyword evidence="2" id="KW-0732">Signal</keyword>
<dbReference type="EMBL" id="NPEI01000001">
    <property type="protein sequence ID" value="PKA17271.1"/>
    <property type="molecule type" value="Genomic_DNA"/>
</dbReference>
<feature type="region of interest" description="Disordered" evidence="1">
    <location>
        <begin position="157"/>
        <end position="178"/>
    </location>
</feature>
<keyword evidence="4" id="KW-1185">Reference proteome</keyword>
<accession>A0ABX4PNA6</accession>
<feature type="signal peptide" evidence="2">
    <location>
        <begin position="1"/>
        <end position="18"/>
    </location>
</feature>
<evidence type="ECO:0000313" key="4">
    <source>
        <dbReference type="Proteomes" id="UP000231857"/>
    </source>
</evidence>
<proteinExistence type="predicted"/>
<evidence type="ECO:0000313" key="3">
    <source>
        <dbReference type="EMBL" id="PKA17271.1"/>
    </source>
</evidence>
<name>A0ABX4PNA6_9LEPT</name>
<dbReference type="Proteomes" id="UP000231857">
    <property type="component" value="Unassembled WGS sequence"/>
</dbReference>
<protein>
    <recommendedName>
        <fullName evidence="5">Lipoprotein</fullName>
    </recommendedName>
</protein>
<gene>
    <name evidence="3" type="ORF">CH363_01055</name>
</gene>
<organism evidence="3 4">
    <name type="scientific">Leptospira haakeii</name>
    <dbReference type="NCBI Taxonomy" id="2023198"/>
    <lineage>
        <taxon>Bacteria</taxon>
        <taxon>Pseudomonadati</taxon>
        <taxon>Spirochaetota</taxon>
        <taxon>Spirochaetia</taxon>
        <taxon>Leptospirales</taxon>
        <taxon>Leptospiraceae</taxon>
        <taxon>Leptospira</taxon>
    </lineage>
</organism>